<dbReference type="GO" id="GO:0005634">
    <property type="term" value="C:nucleus"/>
    <property type="evidence" value="ECO:0007669"/>
    <property type="project" value="UniProtKB-SubCell"/>
</dbReference>
<organism evidence="5 6">
    <name type="scientific">Elysia crispata</name>
    <name type="common">lettuce slug</name>
    <dbReference type="NCBI Taxonomy" id="231223"/>
    <lineage>
        <taxon>Eukaryota</taxon>
        <taxon>Metazoa</taxon>
        <taxon>Spiralia</taxon>
        <taxon>Lophotrochozoa</taxon>
        <taxon>Mollusca</taxon>
        <taxon>Gastropoda</taxon>
        <taxon>Heterobranchia</taxon>
        <taxon>Euthyneura</taxon>
        <taxon>Panpulmonata</taxon>
        <taxon>Sacoglossa</taxon>
        <taxon>Placobranchoidea</taxon>
        <taxon>Plakobranchidae</taxon>
        <taxon>Elysia</taxon>
    </lineage>
</organism>
<feature type="domain" description="YEATS" evidence="4">
    <location>
        <begin position="66"/>
        <end position="253"/>
    </location>
</feature>
<evidence type="ECO:0000259" key="4">
    <source>
        <dbReference type="PROSITE" id="PS51037"/>
    </source>
</evidence>
<dbReference type="GO" id="GO:0006355">
    <property type="term" value="P:regulation of DNA-templated transcription"/>
    <property type="evidence" value="ECO:0007669"/>
    <property type="project" value="InterPro"/>
</dbReference>
<dbReference type="PROSITE" id="PS51037">
    <property type="entry name" value="YEATS"/>
    <property type="match status" value="1"/>
</dbReference>
<evidence type="ECO:0000256" key="3">
    <source>
        <dbReference type="SAM" id="MobiDB-lite"/>
    </source>
</evidence>
<dbReference type="InterPro" id="IPR038704">
    <property type="entry name" value="YEAST_sf"/>
</dbReference>
<dbReference type="EMBL" id="JAWDGP010003579">
    <property type="protein sequence ID" value="KAK3772940.1"/>
    <property type="molecule type" value="Genomic_DNA"/>
</dbReference>
<dbReference type="Pfam" id="PF03366">
    <property type="entry name" value="YEATS"/>
    <property type="match status" value="1"/>
</dbReference>
<protein>
    <recommendedName>
        <fullName evidence="4">YEATS domain-containing protein</fullName>
    </recommendedName>
</protein>
<keyword evidence="1 2" id="KW-0539">Nucleus</keyword>
<accession>A0AAE0ZP22</accession>
<reference evidence="5" key="1">
    <citation type="journal article" date="2023" name="G3 (Bethesda)">
        <title>A reference genome for the long-term kleptoplast-retaining sea slug Elysia crispata morphotype clarki.</title>
        <authorList>
            <person name="Eastman K.E."/>
            <person name="Pendleton A.L."/>
            <person name="Shaikh M.A."/>
            <person name="Suttiyut T."/>
            <person name="Ogas R."/>
            <person name="Tomko P."/>
            <person name="Gavelis G."/>
            <person name="Widhalm J.R."/>
            <person name="Wisecaver J.H."/>
        </authorList>
    </citation>
    <scope>NUCLEOTIDE SEQUENCE</scope>
    <source>
        <strain evidence="5">ECLA1</strain>
    </source>
</reference>
<evidence type="ECO:0000256" key="2">
    <source>
        <dbReference type="PROSITE-ProRule" id="PRU00376"/>
    </source>
</evidence>
<dbReference type="InterPro" id="IPR055129">
    <property type="entry name" value="YEATS_dom"/>
</dbReference>
<feature type="compositionally biased region" description="Basic and acidic residues" evidence="3">
    <location>
        <begin position="1"/>
        <end position="11"/>
    </location>
</feature>
<keyword evidence="6" id="KW-1185">Reference proteome</keyword>
<dbReference type="AlphaFoldDB" id="A0AAE0ZP22"/>
<evidence type="ECO:0000313" key="6">
    <source>
        <dbReference type="Proteomes" id="UP001283361"/>
    </source>
</evidence>
<sequence length="253" mass="28678">MSAQKRSHEAVDPDYADAGEQQVKRQRVLEQDAKESVSKKIKTIVQNEFKKEINLKETELQNIDKRHSRFKIKKKIIVGNVSKYIPVDSREANDMSSHLSGWFMFVLPKQTQTSLGLFVKSGSSCIHSYKPNDLVEVSSPPFHLTRRGWGEFLLDKTFTGLENFVLKQSLESSSVLEKSEGCGRLELNRESSSILAWLGRPGVHSPCPESQLQNVPSSFVFRKRDTIPCKNNSEHKPLESQYAAAFKPHTSKT</sequence>
<name>A0AAE0ZP22_9GAST</name>
<gene>
    <name evidence="5" type="ORF">RRG08_061092</name>
</gene>
<proteinExistence type="predicted"/>
<feature type="region of interest" description="Disordered" evidence="3">
    <location>
        <begin position="1"/>
        <end position="32"/>
    </location>
</feature>
<dbReference type="InterPro" id="IPR005033">
    <property type="entry name" value="YEATS"/>
</dbReference>
<dbReference type="Gene3D" id="2.60.40.1970">
    <property type="entry name" value="YEATS domain"/>
    <property type="match status" value="1"/>
</dbReference>
<comment type="caution">
    <text evidence="5">The sequence shown here is derived from an EMBL/GenBank/DDBJ whole genome shotgun (WGS) entry which is preliminary data.</text>
</comment>
<evidence type="ECO:0000313" key="5">
    <source>
        <dbReference type="EMBL" id="KAK3772940.1"/>
    </source>
</evidence>
<dbReference type="PANTHER" id="PTHR23195">
    <property type="entry name" value="YEATS DOMAIN"/>
    <property type="match status" value="1"/>
</dbReference>
<comment type="subcellular location">
    <subcellularLocation>
        <location evidence="2">Nucleus</location>
    </subcellularLocation>
</comment>
<dbReference type="Proteomes" id="UP001283361">
    <property type="component" value="Unassembled WGS sequence"/>
</dbReference>
<evidence type="ECO:0000256" key="1">
    <source>
        <dbReference type="ARBA" id="ARBA00023242"/>
    </source>
</evidence>